<evidence type="ECO:0000259" key="2">
    <source>
        <dbReference type="Pfam" id="PF01323"/>
    </source>
</evidence>
<keyword evidence="3" id="KW-0413">Isomerase</keyword>
<gene>
    <name evidence="3" type="ORF">IQ31_00263</name>
</gene>
<dbReference type="PANTHER" id="PTHR13887:SF41">
    <property type="entry name" value="THIOREDOXIN SUPERFAMILY PROTEIN"/>
    <property type="match status" value="1"/>
</dbReference>
<dbReference type="CDD" id="cd03024">
    <property type="entry name" value="DsbA_FrnE"/>
    <property type="match status" value="1"/>
</dbReference>
<evidence type="ECO:0000256" key="1">
    <source>
        <dbReference type="SAM" id="MobiDB-lite"/>
    </source>
</evidence>
<evidence type="ECO:0000313" key="3">
    <source>
        <dbReference type="EMBL" id="TWI25695.1"/>
    </source>
</evidence>
<dbReference type="Proteomes" id="UP000315908">
    <property type="component" value="Unassembled WGS sequence"/>
</dbReference>
<accession>A0A562N0J0</accession>
<dbReference type="Pfam" id="PF01323">
    <property type="entry name" value="DSBA"/>
    <property type="match status" value="1"/>
</dbReference>
<dbReference type="EMBL" id="VLKR01000001">
    <property type="protein sequence ID" value="TWI25695.1"/>
    <property type="molecule type" value="Genomic_DNA"/>
</dbReference>
<dbReference type="PANTHER" id="PTHR13887">
    <property type="entry name" value="GLUTATHIONE S-TRANSFERASE KAPPA"/>
    <property type="match status" value="1"/>
</dbReference>
<sequence>MKHLFTSKQQCKQIIIVIICIFDYNIRSKKRNMKIEIWSDIICPFCYIGLTKLELALQQTASKPAAEIIWKSYQLNPDYPEDAPAMPTYDYLVQTKGMSMDDVVAMTSQLSAQGKELGIDLNFEKAIVVNTKKAHRLIHFSQAQQKGTQIKKALFKAHFTDGLDVNNNEVLVTIATKEQLSAQDVKNLLESDEFAYDVAQDIQEGVSLGLRGVPFFVFDRKYAIPGAQPMEVFHNTINECLAGQPAPLERRGEEGPSCDPETGKCE</sequence>
<organism evidence="3 4">
    <name type="scientific">Sphingobacterium siyangense</name>
    <dbReference type="NCBI Taxonomy" id="459529"/>
    <lineage>
        <taxon>Bacteria</taxon>
        <taxon>Pseudomonadati</taxon>
        <taxon>Bacteroidota</taxon>
        <taxon>Sphingobacteriia</taxon>
        <taxon>Sphingobacteriales</taxon>
        <taxon>Sphingobacteriaceae</taxon>
        <taxon>Sphingobacterium</taxon>
    </lineage>
</organism>
<dbReference type="SUPFAM" id="SSF52833">
    <property type="entry name" value="Thioredoxin-like"/>
    <property type="match status" value="1"/>
</dbReference>
<feature type="domain" description="DSBA-like thioredoxin" evidence="2">
    <location>
        <begin position="35"/>
        <end position="237"/>
    </location>
</feature>
<evidence type="ECO:0000313" key="4">
    <source>
        <dbReference type="Proteomes" id="UP000315908"/>
    </source>
</evidence>
<comment type="caution">
    <text evidence="3">The sequence shown here is derived from an EMBL/GenBank/DDBJ whole genome shotgun (WGS) entry which is preliminary data.</text>
</comment>
<dbReference type="Gene3D" id="3.40.30.10">
    <property type="entry name" value="Glutaredoxin"/>
    <property type="match status" value="1"/>
</dbReference>
<protein>
    <submittedName>
        <fullName evidence="3">Putative DsbA family dithiol-disulfide isomerase</fullName>
    </submittedName>
</protein>
<dbReference type="GO" id="GO:0016491">
    <property type="term" value="F:oxidoreductase activity"/>
    <property type="evidence" value="ECO:0007669"/>
    <property type="project" value="InterPro"/>
</dbReference>
<reference evidence="3 4" key="1">
    <citation type="journal article" date="2015" name="Stand. Genomic Sci.">
        <title>Genomic Encyclopedia of Bacterial and Archaeal Type Strains, Phase III: the genomes of soil and plant-associated and newly described type strains.</title>
        <authorList>
            <person name="Whitman W.B."/>
            <person name="Woyke T."/>
            <person name="Klenk H.P."/>
            <person name="Zhou Y."/>
            <person name="Lilburn T.G."/>
            <person name="Beck B.J."/>
            <person name="De Vos P."/>
            <person name="Vandamme P."/>
            <person name="Eisen J.A."/>
            <person name="Garrity G."/>
            <person name="Hugenholtz P."/>
            <person name="Kyrpides N.C."/>
        </authorList>
    </citation>
    <scope>NUCLEOTIDE SEQUENCE [LARGE SCALE GENOMIC DNA]</scope>
    <source>
        <strain evidence="3 4">CGMCC 1.6855</strain>
    </source>
</reference>
<dbReference type="GO" id="GO:0016853">
    <property type="term" value="F:isomerase activity"/>
    <property type="evidence" value="ECO:0007669"/>
    <property type="project" value="UniProtKB-KW"/>
</dbReference>
<proteinExistence type="predicted"/>
<dbReference type="InterPro" id="IPR036249">
    <property type="entry name" value="Thioredoxin-like_sf"/>
</dbReference>
<dbReference type="AlphaFoldDB" id="A0A562N0J0"/>
<dbReference type="InterPro" id="IPR001853">
    <property type="entry name" value="DSBA-like_thioredoxin_dom"/>
</dbReference>
<name>A0A562N0J0_9SPHI</name>
<feature type="region of interest" description="Disordered" evidence="1">
    <location>
        <begin position="244"/>
        <end position="266"/>
    </location>
</feature>